<name>A0ABR2YLF0_9CHLO</name>
<sequence length="515" mass="54553">MKIILSLLLVVVTIGSTAASQVAVGGADKGWTTGLQYNPINLTVDDSLVFKYARGQHNVIQVAKPECSFANATQVAGLTDTPFNLTFKEPGTFYYACSVSGHCDEGMLLTVHVSGAAATPGAPTESTAEKKQPPTAGSSRCAPPVPVAGTNDTFHVSCLSPGVPLKPGQVANDFYNLANPYPSAIVAIVNETSQIVDDTGRPVPLSEAYAHHFFGNARFVVAEGAELRGTMMKTPLPHPYYQLVNGTFFNDPANRRMNIHLINTVGVAPDHIAPCIECWCLDTAAAFQQNYRGGTACCSPLDCPTPRASETATVYFLQYNVTYRYPEQIPDLIQASPVLLDVVNGSVEYDVLKQGPGAVDVKNLTVPFDQQCPQAAPYGLLRCTGHQHIGGICMEIVDTETGGVICSSCSVYGNSTSADTPGQEKGYLVRMTDDTLVPPYQLKPGQNVTIVSRYSADIEHYGVMALWILTATAWDPTCPGAGGPLAGPAGQFDVYTTFAGPAGGAVPNATAYLTA</sequence>
<feature type="chain" id="PRO_5046932499" description="Phytocyanin domain-containing protein" evidence="2">
    <location>
        <begin position="20"/>
        <end position="515"/>
    </location>
</feature>
<evidence type="ECO:0000313" key="4">
    <source>
        <dbReference type="EMBL" id="KAK9907700.1"/>
    </source>
</evidence>
<accession>A0ABR2YLF0</accession>
<dbReference type="InterPro" id="IPR011692">
    <property type="entry name" value="Stress_up-reg_Nod19"/>
</dbReference>
<protein>
    <recommendedName>
        <fullName evidence="3">Phytocyanin domain-containing protein</fullName>
    </recommendedName>
</protein>
<proteinExistence type="predicted"/>
<feature type="domain" description="Phytocyanin" evidence="3">
    <location>
        <begin position="20"/>
        <end position="115"/>
    </location>
</feature>
<dbReference type="InterPro" id="IPR003245">
    <property type="entry name" value="Phytocyanin_dom"/>
</dbReference>
<keyword evidence="2" id="KW-0732">Signal</keyword>
<evidence type="ECO:0000259" key="3">
    <source>
        <dbReference type="PROSITE" id="PS51485"/>
    </source>
</evidence>
<feature type="region of interest" description="Disordered" evidence="1">
    <location>
        <begin position="118"/>
        <end position="144"/>
    </location>
</feature>
<dbReference type="EMBL" id="JALJOT010000009">
    <property type="protein sequence ID" value="KAK9907700.1"/>
    <property type="molecule type" value="Genomic_DNA"/>
</dbReference>
<dbReference type="PANTHER" id="PTHR33390:SF1">
    <property type="entry name" value="STRESS UP-REGULATED NOD 19 PROTEIN"/>
    <property type="match status" value="1"/>
</dbReference>
<evidence type="ECO:0000313" key="5">
    <source>
        <dbReference type="Proteomes" id="UP001491310"/>
    </source>
</evidence>
<comment type="caution">
    <text evidence="4">The sequence shown here is derived from an EMBL/GenBank/DDBJ whole genome shotgun (WGS) entry which is preliminary data.</text>
</comment>
<dbReference type="PROSITE" id="PS51485">
    <property type="entry name" value="PHYTOCYANIN"/>
    <property type="match status" value="1"/>
</dbReference>
<dbReference type="InterPro" id="IPR008972">
    <property type="entry name" value="Cupredoxin"/>
</dbReference>
<evidence type="ECO:0000256" key="2">
    <source>
        <dbReference type="SAM" id="SignalP"/>
    </source>
</evidence>
<feature type="signal peptide" evidence="2">
    <location>
        <begin position="1"/>
        <end position="19"/>
    </location>
</feature>
<dbReference type="Pfam" id="PF02298">
    <property type="entry name" value="Cu_bind_like"/>
    <property type="match status" value="1"/>
</dbReference>
<reference evidence="4 5" key="1">
    <citation type="journal article" date="2024" name="Nat. Commun.">
        <title>Phylogenomics reveals the evolutionary origins of lichenization in chlorophyte algae.</title>
        <authorList>
            <person name="Puginier C."/>
            <person name="Libourel C."/>
            <person name="Otte J."/>
            <person name="Skaloud P."/>
            <person name="Haon M."/>
            <person name="Grisel S."/>
            <person name="Petersen M."/>
            <person name="Berrin J.G."/>
            <person name="Delaux P.M."/>
            <person name="Dal Grande F."/>
            <person name="Keller J."/>
        </authorList>
    </citation>
    <scope>NUCLEOTIDE SEQUENCE [LARGE SCALE GENOMIC DNA]</scope>
    <source>
        <strain evidence="4 5">SAG 216-7</strain>
    </source>
</reference>
<evidence type="ECO:0000256" key="1">
    <source>
        <dbReference type="SAM" id="MobiDB-lite"/>
    </source>
</evidence>
<dbReference type="Pfam" id="PF07712">
    <property type="entry name" value="SURNod19"/>
    <property type="match status" value="2"/>
</dbReference>
<keyword evidence="5" id="KW-1185">Reference proteome</keyword>
<organism evidence="4 5">
    <name type="scientific">Coccomyxa subellipsoidea</name>
    <dbReference type="NCBI Taxonomy" id="248742"/>
    <lineage>
        <taxon>Eukaryota</taxon>
        <taxon>Viridiplantae</taxon>
        <taxon>Chlorophyta</taxon>
        <taxon>core chlorophytes</taxon>
        <taxon>Trebouxiophyceae</taxon>
        <taxon>Trebouxiophyceae incertae sedis</taxon>
        <taxon>Coccomyxaceae</taxon>
        <taxon>Coccomyxa</taxon>
    </lineage>
</organism>
<gene>
    <name evidence="4" type="ORF">WJX75_008466</name>
</gene>
<dbReference type="Proteomes" id="UP001491310">
    <property type="component" value="Unassembled WGS sequence"/>
</dbReference>
<dbReference type="PANTHER" id="PTHR33390">
    <property type="entry name" value="STRESS UP-REGULATED NOD 19 PROTEIN"/>
    <property type="match status" value="1"/>
</dbReference>
<dbReference type="SUPFAM" id="SSF49503">
    <property type="entry name" value="Cupredoxins"/>
    <property type="match status" value="1"/>
</dbReference>
<dbReference type="Gene3D" id="2.60.40.420">
    <property type="entry name" value="Cupredoxins - blue copper proteins"/>
    <property type="match status" value="1"/>
</dbReference>